<feature type="binding site" evidence="13">
    <location>
        <position position="153"/>
    </location>
    <ligand>
        <name>(R)-pantoate</name>
        <dbReference type="ChEBI" id="CHEBI:15980"/>
    </ligand>
</feature>
<evidence type="ECO:0000256" key="4">
    <source>
        <dbReference type="ARBA" id="ARBA00012219"/>
    </source>
</evidence>
<keyword evidence="15" id="KW-1185">Reference proteome</keyword>
<evidence type="ECO:0000256" key="8">
    <source>
        <dbReference type="ARBA" id="ARBA00022655"/>
    </source>
</evidence>
<feature type="binding site" evidence="13">
    <location>
        <position position="61"/>
    </location>
    <ligand>
        <name>beta-alanine</name>
        <dbReference type="ChEBI" id="CHEBI:57966"/>
    </ligand>
</feature>
<reference evidence="14 15" key="1">
    <citation type="journal article" date="2018" name="MBio">
        <title>Insights into the evolution of host association through the isolation and characterization of a novel human periodontal pathobiont, Desulfobulbus oralis.</title>
        <authorList>
            <person name="Cross K.L."/>
            <person name="Chirania P."/>
            <person name="Xiong W."/>
            <person name="Beall C.J."/>
            <person name="Elkins J.G."/>
            <person name="Giannone R.J."/>
            <person name="Griffen A.L."/>
            <person name="Guss A.M."/>
            <person name="Hettich R.L."/>
            <person name="Joshi S.S."/>
            <person name="Mokrzan E.M."/>
            <person name="Martin R.K."/>
            <person name="Zhulin I.B."/>
            <person name="Leys E.J."/>
            <person name="Podar M."/>
        </authorList>
    </citation>
    <scope>NUCLEOTIDE SEQUENCE [LARGE SCALE GENOMIC DNA]</scope>
    <source>
        <strain evidence="14 15">ORNL</strain>
    </source>
</reference>
<evidence type="ECO:0000256" key="1">
    <source>
        <dbReference type="ARBA" id="ARBA00004496"/>
    </source>
</evidence>
<evidence type="ECO:0000256" key="7">
    <source>
        <dbReference type="ARBA" id="ARBA00022598"/>
    </source>
</evidence>
<evidence type="ECO:0000256" key="10">
    <source>
        <dbReference type="ARBA" id="ARBA00022840"/>
    </source>
</evidence>
<dbReference type="RefSeq" id="WP_104936016.1">
    <property type="nucleotide sequence ID" value="NZ_CP021255.1"/>
</dbReference>
<keyword evidence="8 13" id="KW-0566">Pantothenate biosynthesis</keyword>
<comment type="miscellaneous">
    <text evidence="13">The reaction proceeds by a bi uni uni bi ping pong mechanism.</text>
</comment>
<dbReference type="Proteomes" id="UP000239867">
    <property type="component" value="Chromosome"/>
</dbReference>
<keyword evidence="6 13" id="KW-0963">Cytoplasm</keyword>
<dbReference type="InterPro" id="IPR003721">
    <property type="entry name" value="Pantoate_ligase"/>
</dbReference>
<dbReference type="Pfam" id="PF02569">
    <property type="entry name" value="Pantoate_ligase"/>
    <property type="match status" value="1"/>
</dbReference>
<comment type="pathway">
    <text evidence="2 13">Cofactor biosynthesis; (R)-pantothenate biosynthesis; (R)-pantothenate from (R)-pantoate and beta-alanine: step 1/1.</text>
</comment>
<dbReference type="PANTHER" id="PTHR21299">
    <property type="entry name" value="CYTIDYLATE KINASE/PANTOATE-BETA-ALANINE LIGASE"/>
    <property type="match status" value="1"/>
</dbReference>
<dbReference type="GO" id="GO:0005524">
    <property type="term" value="F:ATP binding"/>
    <property type="evidence" value="ECO:0007669"/>
    <property type="project" value="UniProtKB-KW"/>
</dbReference>
<feature type="binding site" evidence="13">
    <location>
        <position position="176"/>
    </location>
    <ligand>
        <name>ATP</name>
        <dbReference type="ChEBI" id="CHEBI:30616"/>
    </ligand>
</feature>
<evidence type="ECO:0000256" key="3">
    <source>
        <dbReference type="ARBA" id="ARBA00009256"/>
    </source>
</evidence>
<dbReference type="GO" id="GO:0004592">
    <property type="term" value="F:pantoate-beta-alanine ligase activity"/>
    <property type="evidence" value="ECO:0007669"/>
    <property type="project" value="UniProtKB-UniRule"/>
</dbReference>
<dbReference type="InterPro" id="IPR042176">
    <property type="entry name" value="Pantoate_ligase_C"/>
</dbReference>
<evidence type="ECO:0000313" key="14">
    <source>
        <dbReference type="EMBL" id="AVD70723.1"/>
    </source>
</evidence>
<evidence type="ECO:0000256" key="6">
    <source>
        <dbReference type="ARBA" id="ARBA00022490"/>
    </source>
</evidence>
<sequence>MEILQKPDEMQAWALARRRSGAVIALVPTMGFLHEGHLSLVRLAAQRADTVVVSIFVNPTQFGPNEDLARYPRDLDHDLQLLAEAGVTMAFTPTPDLMYPEGFQTEVRVKGLSQVLEGKTRPTHFAGVATVVSKLFHIVQPELACFGEKDFQQLVLIRRMVADMNMPVSILGGPIVREADGLAMSSRNAYLDAAGRASGLSLSSALGLAQRLYADGERRAAVILDAVTRHIDSFPQTKIDYASLVDSDSLDETSMANERTRLALAVYIGGKVRLIDNALLAQQHI</sequence>
<evidence type="ECO:0000256" key="11">
    <source>
        <dbReference type="ARBA" id="ARBA00048258"/>
    </source>
</evidence>
<feature type="binding site" evidence="13">
    <location>
        <begin position="30"/>
        <end position="37"/>
    </location>
    <ligand>
        <name>ATP</name>
        <dbReference type="ChEBI" id="CHEBI:30616"/>
    </ligand>
</feature>
<dbReference type="OrthoDB" id="9773087at2"/>
<feature type="binding site" evidence="13">
    <location>
        <position position="61"/>
    </location>
    <ligand>
        <name>(R)-pantoate</name>
        <dbReference type="ChEBI" id="CHEBI:15980"/>
    </ligand>
</feature>
<dbReference type="CDD" id="cd00560">
    <property type="entry name" value="PanC"/>
    <property type="match status" value="1"/>
</dbReference>
<dbReference type="GO" id="GO:0005829">
    <property type="term" value="C:cytosol"/>
    <property type="evidence" value="ECO:0007669"/>
    <property type="project" value="TreeGrafter"/>
</dbReference>
<comment type="subunit">
    <text evidence="13">Homodimer.</text>
</comment>
<evidence type="ECO:0000256" key="5">
    <source>
        <dbReference type="ARBA" id="ARBA00014155"/>
    </source>
</evidence>
<feature type="binding site" evidence="13">
    <location>
        <begin position="184"/>
        <end position="187"/>
    </location>
    <ligand>
        <name>ATP</name>
        <dbReference type="ChEBI" id="CHEBI:30616"/>
    </ligand>
</feature>
<dbReference type="SUPFAM" id="SSF52374">
    <property type="entry name" value="Nucleotidylyl transferase"/>
    <property type="match status" value="1"/>
</dbReference>
<dbReference type="Gene3D" id="3.40.50.620">
    <property type="entry name" value="HUPs"/>
    <property type="match status" value="1"/>
</dbReference>
<keyword evidence="9 13" id="KW-0547">Nucleotide-binding</keyword>
<comment type="function">
    <text evidence="12 13">Catalyzes the condensation of pantoate with beta-alanine in an ATP-dependent reaction via a pantoyl-adenylate intermediate.</text>
</comment>
<evidence type="ECO:0000256" key="13">
    <source>
        <dbReference type="HAMAP-Rule" id="MF_00158"/>
    </source>
</evidence>
<keyword evidence="7 13" id="KW-0436">Ligase</keyword>
<protein>
    <recommendedName>
        <fullName evidence="5 13">Pantothenate synthetase</fullName>
        <shortName evidence="13">PS</shortName>
        <ecNumber evidence="4 13">6.3.2.1</ecNumber>
    </recommendedName>
    <alternativeName>
        <fullName evidence="13">Pantoate--beta-alanine ligase</fullName>
    </alternativeName>
    <alternativeName>
        <fullName evidence="13">Pantoate-activating enzyme</fullName>
    </alternativeName>
</protein>
<gene>
    <name evidence="13" type="primary">panC</name>
    <name evidence="14" type="ORF">CAY53_03850</name>
</gene>
<dbReference type="UniPathway" id="UPA00028">
    <property type="reaction ID" value="UER00005"/>
</dbReference>
<dbReference type="PANTHER" id="PTHR21299:SF1">
    <property type="entry name" value="PANTOATE--BETA-ALANINE LIGASE"/>
    <property type="match status" value="1"/>
</dbReference>
<dbReference type="EC" id="6.3.2.1" evidence="4 13"/>
<evidence type="ECO:0000313" key="15">
    <source>
        <dbReference type="Proteomes" id="UP000239867"/>
    </source>
</evidence>
<dbReference type="AlphaFoldDB" id="A0A2L1GM24"/>
<evidence type="ECO:0000256" key="2">
    <source>
        <dbReference type="ARBA" id="ARBA00004990"/>
    </source>
</evidence>
<dbReference type="GO" id="GO:0015940">
    <property type="term" value="P:pantothenate biosynthetic process"/>
    <property type="evidence" value="ECO:0007669"/>
    <property type="project" value="UniProtKB-UniRule"/>
</dbReference>
<comment type="catalytic activity">
    <reaction evidence="11 13">
        <text>(R)-pantoate + beta-alanine + ATP = (R)-pantothenate + AMP + diphosphate + H(+)</text>
        <dbReference type="Rhea" id="RHEA:10912"/>
        <dbReference type="ChEBI" id="CHEBI:15378"/>
        <dbReference type="ChEBI" id="CHEBI:15980"/>
        <dbReference type="ChEBI" id="CHEBI:29032"/>
        <dbReference type="ChEBI" id="CHEBI:30616"/>
        <dbReference type="ChEBI" id="CHEBI:33019"/>
        <dbReference type="ChEBI" id="CHEBI:57966"/>
        <dbReference type="ChEBI" id="CHEBI:456215"/>
        <dbReference type="EC" id="6.3.2.1"/>
    </reaction>
</comment>
<dbReference type="FunFam" id="3.40.50.620:FF:000114">
    <property type="entry name" value="Pantothenate synthetase"/>
    <property type="match status" value="1"/>
</dbReference>
<feature type="active site" description="Proton donor" evidence="13">
    <location>
        <position position="37"/>
    </location>
</feature>
<proteinExistence type="inferred from homology"/>
<name>A0A2L1GM24_9BACT</name>
<dbReference type="InterPro" id="IPR004821">
    <property type="entry name" value="Cyt_trans-like"/>
</dbReference>
<comment type="similarity">
    <text evidence="3 13">Belongs to the pantothenate synthetase family.</text>
</comment>
<dbReference type="KEGG" id="deo:CAY53_03850"/>
<dbReference type="HAMAP" id="MF_00158">
    <property type="entry name" value="PanC"/>
    <property type="match status" value="1"/>
</dbReference>
<organism evidence="14 15">
    <name type="scientific">Desulfobulbus oralis</name>
    <dbReference type="NCBI Taxonomy" id="1986146"/>
    <lineage>
        <taxon>Bacteria</taxon>
        <taxon>Pseudomonadati</taxon>
        <taxon>Thermodesulfobacteriota</taxon>
        <taxon>Desulfobulbia</taxon>
        <taxon>Desulfobulbales</taxon>
        <taxon>Desulfobulbaceae</taxon>
        <taxon>Desulfobulbus</taxon>
    </lineage>
</organism>
<comment type="subcellular location">
    <subcellularLocation>
        <location evidence="1 13">Cytoplasm</location>
    </subcellularLocation>
</comment>
<accession>A0A2L1GM24</accession>
<keyword evidence="10 13" id="KW-0067">ATP-binding</keyword>
<dbReference type="EMBL" id="CP021255">
    <property type="protein sequence ID" value="AVD70723.1"/>
    <property type="molecule type" value="Genomic_DNA"/>
</dbReference>
<feature type="binding site" evidence="13">
    <location>
        <begin position="147"/>
        <end position="150"/>
    </location>
    <ligand>
        <name>ATP</name>
        <dbReference type="ChEBI" id="CHEBI:30616"/>
    </ligand>
</feature>
<evidence type="ECO:0000256" key="9">
    <source>
        <dbReference type="ARBA" id="ARBA00022741"/>
    </source>
</evidence>
<dbReference type="InterPro" id="IPR014729">
    <property type="entry name" value="Rossmann-like_a/b/a_fold"/>
</dbReference>
<dbReference type="NCBIfam" id="TIGR00125">
    <property type="entry name" value="cyt_tran_rel"/>
    <property type="match status" value="1"/>
</dbReference>
<dbReference type="Gene3D" id="3.30.1300.10">
    <property type="entry name" value="Pantoate-beta-alanine ligase, C-terminal domain"/>
    <property type="match status" value="1"/>
</dbReference>
<evidence type="ECO:0000256" key="12">
    <source>
        <dbReference type="ARBA" id="ARBA00055042"/>
    </source>
</evidence>
<dbReference type="NCBIfam" id="TIGR00018">
    <property type="entry name" value="panC"/>
    <property type="match status" value="1"/>
</dbReference>